<protein>
    <recommendedName>
        <fullName evidence="4">Coiled-coil domain-containing protein 12</fullName>
    </recommendedName>
</protein>
<evidence type="ECO:0008006" key="4">
    <source>
        <dbReference type="Google" id="ProtNLM"/>
    </source>
</evidence>
<evidence type="ECO:0000313" key="2">
    <source>
        <dbReference type="EMBL" id="KAL1490856.1"/>
    </source>
</evidence>
<dbReference type="PANTHER" id="PTHR31551">
    <property type="entry name" value="PRE-MRNA-SPLICING FACTOR CWF18"/>
    <property type="match status" value="1"/>
</dbReference>
<dbReference type="Pfam" id="PF08315">
    <property type="entry name" value="cwf18"/>
    <property type="match status" value="1"/>
</dbReference>
<dbReference type="Proteomes" id="UP001566132">
    <property type="component" value="Unassembled WGS sequence"/>
</dbReference>
<sequence>MTMSSQQEPGLLEEQALKRREKLLALKRKRDGQSSNDPDSSRAKDNGDDVLPTPIFRSYKPIDGNFHDNMIGEIKPVDIGEQVKEQLDAAKSQMVIDHVDVSSLAPRKPDWDLKRDITKKMARLEKRTRWVIAELIRERLQKKKEDFATVVTVAGEEVTFED</sequence>
<gene>
    <name evidence="2" type="ORF">ABEB36_011541</name>
</gene>
<accession>A0ABD1ECJ5</accession>
<reference evidence="2 3" key="1">
    <citation type="submission" date="2024-05" db="EMBL/GenBank/DDBJ databases">
        <title>Genetic variation in Jamaican populations of the coffee berry borer (Hypothenemus hampei).</title>
        <authorList>
            <person name="Errbii M."/>
            <person name="Myrie A."/>
        </authorList>
    </citation>
    <scope>NUCLEOTIDE SEQUENCE [LARGE SCALE GENOMIC DNA]</scope>
    <source>
        <strain evidence="2">JA-Hopewell-2020-01-JO</strain>
        <tissue evidence="2">Whole body</tissue>
    </source>
</reference>
<keyword evidence="3" id="KW-1185">Reference proteome</keyword>
<evidence type="ECO:0000313" key="3">
    <source>
        <dbReference type="Proteomes" id="UP001566132"/>
    </source>
</evidence>
<dbReference type="EMBL" id="JBDJPC010000009">
    <property type="protein sequence ID" value="KAL1490856.1"/>
    <property type="molecule type" value="Genomic_DNA"/>
</dbReference>
<dbReference type="AlphaFoldDB" id="A0ABD1ECJ5"/>
<dbReference type="PANTHER" id="PTHR31551:SF1">
    <property type="entry name" value="COILED-COIL DOMAIN-CONTAINING PROTEIN 12"/>
    <property type="match status" value="1"/>
</dbReference>
<dbReference type="InterPro" id="IPR013169">
    <property type="entry name" value="mRNA_splic_Cwf18-like"/>
</dbReference>
<comment type="caution">
    <text evidence="2">The sequence shown here is derived from an EMBL/GenBank/DDBJ whole genome shotgun (WGS) entry which is preliminary data.</text>
</comment>
<evidence type="ECO:0000256" key="1">
    <source>
        <dbReference type="SAM" id="MobiDB-lite"/>
    </source>
</evidence>
<feature type="region of interest" description="Disordered" evidence="1">
    <location>
        <begin position="25"/>
        <end position="54"/>
    </location>
</feature>
<organism evidence="2 3">
    <name type="scientific">Hypothenemus hampei</name>
    <name type="common">Coffee berry borer</name>
    <dbReference type="NCBI Taxonomy" id="57062"/>
    <lineage>
        <taxon>Eukaryota</taxon>
        <taxon>Metazoa</taxon>
        <taxon>Ecdysozoa</taxon>
        <taxon>Arthropoda</taxon>
        <taxon>Hexapoda</taxon>
        <taxon>Insecta</taxon>
        <taxon>Pterygota</taxon>
        <taxon>Neoptera</taxon>
        <taxon>Endopterygota</taxon>
        <taxon>Coleoptera</taxon>
        <taxon>Polyphaga</taxon>
        <taxon>Cucujiformia</taxon>
        <taxon>Curculionidae</taxon>
        <taxon>Scolytinae</taxon>
        <taxon>Hypothenemus</taxon>
    </lineage>
</organism>
<proteinExistence type="predicted"/>
<name>A0ABD1ECJ5_HYPHA</name>